<feature type="region of interest" description="Disordered" evidence="2">
    <location>
        <begin position="1"/>
        <end position="142"/>
    </location>
</feature>
<feature type="compositionally biased region" description="Polar residues" evidence="2">
    <location>
        <begin position="88"/>
        <end position="97"/>
    </location>
</feature>
<evidence type="ECO:0000256" key="1">
    <source>
        <dbReference type="SAM" id="Coils"/>
    </source>
</evidence>
<evidence type="ECO:0000256" key="2">
    <source>
        <dbReference type="SAM" id="MobiDB-lite"/>
    </source>
</evidence>
<feature type="coiled-coil region" evidence="1">
    <location>
        <begin position="208"/>
        <end position="242"/>
    </location>
</feature>
<feature type="compositionally biased region" description="Basic residues" evidence="2">
    <location>
        <begin position="387"/>
        <end position="407"/>
    </location>
</feature>
<organism evidence="3 4">
    <name type="scientific">Spodoptera frugiperda</name>
    <name type="common">Fall armyworm</name>
    <dbReference type="NCBI Taxonomy" id="7108"/>
    <lineage>
        <taxon>Eukaryota</taxon>
        <taxon>Metazoa</taxon>
        <taxon>Ecdysozoa</taxon>
        <taxon>Arthropoda</taxon>
        <taxon>Hexapoda</taxon>
        <taxon>Insecta</taxon>
        <taxon>Pterygota</taxon>
        <taxon>Neoptera</taxon>
        <taxon>Endopterygota</taxon>
        <taxon>Lepidoptera</taxon>
        <taxon>Glossata</taxon>
        <taxon>Ditrysia</taxon>
        <taxon>Noctuoidea</taxon>
        <taxon>Noctuidae</taxon>
        <taxon>Amphipyrinae</taxon>
        <taxon>Spodoptera</taxon>
    </lineage>
</organism>
<name>A0A9R0E985_SPOFR</name>
<proteinExistence type="predicted"/>
<protein>
    <submittedName>
        <fullName evidence="4">Recombination repair protein 1-like</fullName>
    </submittedName>
</protein>
<keyword evidence="1" id="KW-0175">Coiled coil</keyword>
<evidence type="ECO:0000313" key="4">
    <source>
        <dbReference type="RefSeq" id="XP_050561656.1"/>
    </source>
</evidence>
<feature type="compositionally biased region" description="Low complexity" evidence="2">
    <location>
        <begin position="58"/>
        <end position="71"/>
    </location>
</feature>
<evidence type="ECO:0000313" key="3">
    <source>
        <dbReference type="Proteomes" id="UP000829999"/>
    </source>
</evidence>
<reference evidence="4" key="1">
    <citation type="submission" date="2025-08" db="UniProtKB">
        <authorList>
            <consortium name="RefSeq"/>
        </authorList>
    </citation>
    <scope>IDENTIFICATION</scope>
    <source>
        <tissue evidence="4">Whole larval tissue</tissue>
    </source>
</reference>
<accession>A0A9R0E985</accession>
<feature type="region of interest" description="Disordered" evidence="2">
    <location>
        <begin position="290"/>
        <end position="415"/>
    </location>
</feature>
<dbReference type="RefSeq" id="XP_050561656.1">
    <property type="nucleotide sequence ID" value="XM_050705699.1"/>
</dbReference>
<sequence length="415" mass="44394">MELSLKTKPPVEERAGELSSPAVIVLESPSGSGARGEALDESSRPNTRASSRRESGAESDSSASAVSGNSKRVTRGTFERPRVEDGQGHSSSSNTQGPPDPPKIPTTARGRGRGKRKRLAHTAQSEPAEQLAAESGALQSGALSDSSVMEVIEVAGLEGEAESSVALRQTIREELRRVAGKKCQSAQLKSVEASIMAAIFEVCSVPSAAKVHQELAEMRRELVRLSASNAHLESELRCAKADLAVCRGRQPQASTETELLGLVRREMAVFQQRFDVLESRFLRPPLAASSSYAAGSSTSSGQSGHGAQPRAKTRAAPAARAPAPPPVQAPVAQMANGTVEQVNKKKRRGTAAQQTAPATSELIPPTRDLSGSEWQVAGEARRVAKEAKKRRKKAQQQRRQQQRKEKHHSTEDFSL</sequence>
<dbReference type="OrthoDB" id="7479546at2759"/>
<feature type="compositionally biased region" description="Basic and acidic residues" evidence="2">
    <location>
        <begin position="77"/>
        <end position="87"/>
    </location>
</feature>
<dbReference type="Proteomes" id="UP000829999">
    <property type="component" value="Chromosome 28"/>
</dbReference>
<dbReference type="GeneID" id="118272119"/>
<gene>
    <name evidence="4" type="primary">LOC118272119</name>
</gene>
<feature type="compositionally biased region" description="Basic residues" evidence="2">
    <location>
        <begin position="110"/>
        <end position="120"/>
    </location>
</feature>
<keyword evidence="3" id="KW-1185">Reference proteome</keyword>
<dbReference type="AlphaFoldDB" id="A0A9R0E985"/>
<feature type="compositionally biased region" description="Low complexity" evidence="2">
    <location>
        <begin position="290"/>
        <end position="321"/>
    </location>
</feature>